<proteinExistence type="predicted"/>
<dbReference type="Proteomes" id="UP000381693">
    <property type="component" value="Unassembled WGS sequence"/>
</dbReference>
<reference evidence="3" key="1">
    <citation type="submission" date="2019-09" db="EMBL/GenBank/DDBJ databases">
        <authorList>
            <person name="Cremers G."/>
        </authorList>
    </citation>
    <scope>NUCLEOTIDE SEQUENCE [LARGE SCALE GENOMIC DNA]</scope>
    <source>
        <strain evidence="3">3B</strain>
    </source>
</reference>
<dbReference type="InterPro" id="IPR021027">
    <property type="entry name" value="Transposase_put_HTH"/>
</dbReference>
<sequence length="96" mass="10491">MRIAQKIVLRPNDVQASYVAKAAGRARFAYSRALAVREWRCPACGVIHDRELNAAIQLRNLAVSSPVSACGEEGAGRRRKTAVKPASTKREIGFEP</sequence>
<comment type="caution">
    <text evidence="3">The sequence shown here is derived from an EMBL/GenBank/DDBJ whole genome shotgun (WGS) entry which is preliminary data.</text>
</comment>
<evidence type="ECO:0000313" key="3">
    <source>
        <dbReference type="EMBL" id="VVM05553.1"/>
    </source>
</evidence>
<evidence type="ECO:0000259" key="2">
    <source>
        <dbReference type="Pfam" id="PF12323"/>
    </source>
</evidence>
<accession>A0A5E6M871</accession>
<dbReference type="Pfam" id="PF12323">
    <property type="entry name" value="HTH_OrfB_IS605"/>
    <property type="match status" value="1"/>
</dbReference>
<dbReference type="EMBL" id="CABFUZ020000092">
    <property type="protein sequence ID" value="VVM05553.1"/>
    <property type="molecule type" value="Genomic_DNA"/>
</dbReference>
<dbReference type="GO" id="GO:0046872">
    <property type="term" value="F:metal ion binding"/>
    <property type="evidence" value="ECO:0007669"/>
    <property type="project" value="UniProtKB-KW"/>
</dbReference>
<feature type="domain" description="Transposase putative helix-turn-helix" evidence="2">
    <location>
        <begin position="1"/>
        <end position="40"/>
    </location>
</feature>
<gene>
    <name evidence="3" type="ORF">MAMC_00663</name>
</gene>
<name>A0A5E6M871_9BACT</name>
<dbReference type="AlphaFoldDB" id="A0A5E6M871"/>
<evidence type="ECO:0000256" key="1">
    <source>
        <dbReference type="SAM" id="MobiDB-lite"/>
    </source>
</evidence>
<keyword evidence="4" id="KW-1185">Reference proteome</keyword>
<feature type="region of interest" description="Disordered" evidence="1">
    <location>
        <begin position="69"/>
        <end position="96"/>
    </location>
</feature>
<dbReference type="GO" id="GO:0003677">
    <property type="term" value="F:DNA binding"/>
    <property type="evidence" value="ECO:0007669"/>
    <property type="project" value="UniProtKB-KW"/>
</dbReference>
<evidence type="ECO:0000313" key="4">
    <source>
        <dbReference type="Proteomes" id="UP000381693"/>
    </source>
</evidence>
<protein>
    <recommendedName>
        <fullName evidence="2">Transposase putative helix-turn-helix domain-containing protein</fullName>
    </recommendedName>
</protein>
<organism evidence="3 4">
    <name type="scientific">Methylacidimicrobium cyclopophantes</name>
    <dbReference type="NCBI Taxonomy" id="1041766"/>
    <lineage>
        <taxon>Bacteria</taxon>
        <taxon>Pseudomonadati</taxon>
        <taxon>Verrucomicrobiota</taxon>
        <taxon>Methylacidimicrobium</taxon>
    </lineage>
</organism>